<evidence type="ECO:0000259" key="2">
    <source>
        <dbReference type="PROSITE" id="PS50075"/>
    </source>
</evidence>
<dbReference type="PROSITE" id="PS50075">
    <property type="entry name" value="CARRIER"/>
    <property type="match status" value="1"/>
</dbReference>
<dbReference type="InterPro" id="IPR029058">
    <property type="entry name" value="AB_hydrolase_fold"/>
</dbReference>
<dbReference type="InterPro" id="IPR020459">
    <property type="entry name" value="AMP-binding"/>
</dbReference>
<dbReference type="CDD" id="cd05930">
    <property type="entry name" value="A_NRPS"/>
    <property type="match status" value="1"/>
</dbReference>
<sequence>MPATTVRPRRLGPAHSAPARARLPLTGAAADGLAKVSGGRPLEELVGLTAAATVVVGSAEHTDEPVVAVSGPSGPVLCGIGAAAPATVADLVRAVDAALRSAPAADVRDAALAGAVLVSSARVGTAGAPAVRRDAIELTLSEPGADGGRDLVAEAAPERAEAWFLEVLLRSVARVLAGFTDPHDAVADLPRAGADDVAAATDFGRRGFEPDGVTTTLIAPIEAAVHAYPDRTAVVAGARTLTYREFWRATEAVADRLRASGIGRGQRVGVLTGKSVHAVPAITGTLLAGAAYVPLDPRSPAARLAEILDDAACGAVLVAPDMLDALPEGLAAPVIDLAAVAGGDAGAPAPGEQSAPAAPTAPTGPLPDDLAYVVYTSGSTGRPKGVEIRHRAIASYVHWKLRNHGLDHDTRVLQLPSLAFDSSVADLFPVLASGGLLVLADTHKLVPRQLAELAEQHRVTHMTTVPSLYRVLLDELPRAADSLRAVTVAGEATTPDLVRRHHELLPGVRLINEYGPTECSVGATAFDHGTDAGPGVPIGWPISNTVATVTGADGRALPVGFVGELRLAGHGLANGYRNRPELTARAFVADPEAPGGRGYRTGDLVWWRPDGMLEFAGRADDQVKIRGHRVEQGEVESVLGVLPGVLQAAVAVVSGPDGAPALAAWLKAVDTTVEEIRARAGAALPPAMVPTSITLVDELPRMVSGKIDRGALIRLAETSPAPAPVSAQAPAPAPEHAASGGEGLEATVASIFEEVLASGPIGPDADFFDEGGHSLLAISVLDAIEKRLGVSVDLGDFFLTPTVGEVAELIRKADPEPGR</sequence>
<organism evidence="3">
    <name type="scientific">Streptomyces sp. L-49973</name>
    <dbReference type="NCBI Taxonomy" id="762837"/>
    <lineage>
        <taxon>Bacteria</taxon>
        <taxon>Bacillati</taxon>
        <taxon>Actinomycetota</taxon>
        <taxon>Actinomycetes</taxon>
        <taxon>Kitasatosporales</taxon>
        <taxon>Streptomycetaceae</taxon>
        <taxon>Streptomyces</taxon>
    </lineage>
</organism>
<dbReference type="NCBIfam" id="TIGR01733">
    <property type="entry name" value="AA-adenyl-dom"/>
    <property type="match status" value="1"/>
</dbReference>
<dbReference type="PANTHER" id="PTHR45527">
    <property type="entry name" value="NONRIBOSOMAL PEPTIDE SYNTHETASE"/>
    <property type="match status" value="1"/>
</dbReference>
<accession>E0WFM3</accession>
<dbReference type="InterPro" id="IPR010071">
    <property type="entry name" value="AA_adenyl_dom"/>
</dbReference>
<evidence type="ECO:0000256" key="1">
    <source>
        <dbReference type="SAM" id="MobiDB-lite"/>
    </source>
</evidence>
<feature type="domain" description="Carrier" evidence="2">
    <location>
        <begin position="739"/>
        <end position="814"/>
    </location>
</feature>
<dbReference type="AlphaFoldDB" id="E0WFM3"/>
<dbReference type="Pfam" id="PF00501">
    <property type="entry name" value="AMP-binding"/>
    <property type="match status" value="1"/>
</dbReference>
<dbReference type="InterPro" id="IPR009081">
    <property type="entry name" value="PP-bd_ACP"/>
</dbReference>
<dbReference type="Gene3D" id="3.40.50.1820">
    <property type="entry name" value="alpha/beta hydrolase"/>
    <property type="match status" value="1"/>
</dbReference>
<dbReference type="Pfam" id="PF00550">
    <property type="entry name" value="PP-binding"/>
    <property type="match status" value="1"/>
</dbReference>
<dbReference type="InterPro" id="IPR020845">
    <property type="entry name" value="AMP-binding_CS"/>
</dbReference>
<evidence type="ECO:0000313" key="3">
    <source>
        <dbReference type="EMBL" id="CBL93720.1"/>
    </source>
</evidence>
<dbReference type="SUPFAM" id="SSF56801">
    <property type="entry name" value="Acetyl-CoA synthetase-like"/>
    <property type="match status" value="1"/>
</dbReference>
<dbReference type="InterPro" id="IPR045851">
    <property type="entry name" value="AMP-bd_C_sf"/>
</dbReference>
<dbReference type="SUPFAM" id="SSF47336">
    <property type="entry name" value="ACP-like"/>
    <property type="match status" value="1"/>
</dbReference>
<dbReference type="GO" id="GO:0005737">
    <property type="term" value="C:cytoplasm"/>
    <property type="evidence" value="ECO:0007669"/>
    <property type="project" value="TreeGrafter"/>
</dbReference>
<dbReference type="GO" id="GO:0043041">
    <property type="term" value="P:amino acid activation for nonribosomal peptide biosynthetic process"/>
    <property type="evidence" value="ECO:0007669"/>
    <property type="project" value="TreeGrafter"/>
</dbReference>
<reference evidence="3" key="1">
    <citation type="journal article" date="2010" name="J. Biol. Chem.">
        <title>Insights into an Unusual Nonribosomal Peptide Synthetase Biosynthesis IDENTIFICATION AND CHARACTERIZATION OF THE GE81112 BIOSYNTHETIC GENE CLUSTER.</title>
        <authorList>
            <person name="Binz T.M."/>
            <person name="Maffioli S.I."/>
            <person name="Sosio M."/>
            <person name="Donadio S."/>
            <person name="Mueller R."/>
        </authorList>
    </citation>
    <scope>NUCLEOTIDE SEQUENCE</scope>
    <source>
        <strain evidence="3">L-49973</strain>
    </source>
</reference>
<dbReference type="InterPro" id="IPR025110">
    <property type="entry name" value="AMP-bd_C"/>
</dbReference>
<dbReference type="InterPro" id="IPR036736">
    <property type="entry name" value="ACP-like_sf"/>
</dbReference>
<dbReference type="EMBL" id="FN821996">
    <property type="protein sequence ID" value="CBL93720.1"/>
    <property type="molecule type" value="Genomic_DNA"/>
</dbReference>
<proteinExistence type="predicted"/>
<dbReference type="GO" id="GO:0044550">
    <property type="term" value="P:secondary metabolite biosynthetic process"/>
    <property type="evidence" value="ECO:0007669"/>
    <property type="project" value="TreeGrafter"/>
</dbReference>
<dbReference type="PRINTS" id="PR00154">
    <property type="entry name" value="AMPBINDING"/>
</dbReference>
<feature type="region of interest" description="Disordered" evidence="1">
    <location>
        <begin position="345"/>
        <end position="364"/>
    </location>
</feature>
<feature type="region of interest" description="Disordered" evidence="1">
    <location>
        <begin position="1"/>
        <end position="22"/>
    </location>
</feature>
<dbReference type="PROSITE" id="PS00455">
    <property type="entry name" value="AMP_BINDING"/>
    <property type="match status" value="1"/>
</dbReference>
<dbReference type="Gene3D" id="3.40.50.980">
    <property type="match status" value="2"/>
</dbReference>
<reference evidence="3" key="2">
    <citation type="submission" date="2010-04" db="EMBL/GenBank/DDBJ databases">
        <authorList>
            <person name="Binz T."/>
        </authorList>
    </citation>
    <scope>NUCLEOTIDE SEQUENCE</scope>
    <source>
        <strain evidence="3">L-49973</strain>
    </source>
</reference>
<dbReference type="InterPro" id="IPR000873">
    <property type="entry name" value="AMP-dep_synth/lig_dom"/>
</dbReference>
<name>E0WFM3_9ACTN</name>
<dbReference type="GO" id="GO:0031177">
    <property type="term" value="F:phosphopantetheine binding"/>
    <property type="evidence" value="ECO:0007669"/>
    <property type="project" value="TreeGrafter"/>
</dbReference>
<protein>
    <submittedName>
        <fullName evidence="3">NRPS didomain PCP-A</fullName>
    </submittedName>
</protein>
<dbReference type="Pfam" id="PF13193">
    <property type="entry name" value="AMP-binding_C"/>
    <property type="match status" value="1"/>
</dbReference>
<gene>
    <name evidence="3" type="primary">getJ</name>
</gene>
<dbReference type="Gene3D" id="3.30.300.30">
    <property type="match status" value="1"/>
</dbReference>
<dbReference type="Gene3D" id="2.30.38.10">
    <property type="entry name" value="Luciferase, Domain 3"/>
    <property type="match status" value="1"/>
</dbReference>
<dbReference type="PANTHER" id="PTHR45527:SF1">
    <property type="entry name" value="FATTY ACID SYNTHASE"/>
    <property type="match status" value="1"/>
</dbReference>